<organism evidence="1 2">
    <name type="scientific">Mucuna pruriens</name>
    <name type="common">Velvet bean</name>
    <name type="synonym">Dolichos pruriens</name>
    <dbReference type="NCBI Taxonomy" id="157652"/>
    <lineage>
        <taxon>Eukaryota</taxon>
        <taxon>Viridiplantae</taxon>
        <taxon>Streptophyta</taxon>
        <taxon>Embryophyta</taxon>
        <taxon>Tracheophyta</taxon>
        <taxon>Spermatophyta</taxon>
        <taxon>Magnoliopsida</taxon>
        <taxon>eudicotyledons</taxon>
        <taxon>Gunneridae</taxon>
        <taxon>Pentapetalae</taxon>
        <taxon>rosids</taxon>
        <taxon>fabids</taxon>
        <taxon>Fabales</taxon>
        <taxon>Fabaceae</taxon>
        <taxon>Papilionoideae</taxon>
        <taxon>50 kb inversion clade</taxon>
        <taxon>NPAAA clade</taxon>
        <taxon>indigoferoid/millettioid clade</taxon>
        <taxon>Phaseoleae</taxon>
        <taxon>Mucuna</taxon>
    </lineage>
</organism>
<gene>
    <name evidence="1" type="ORF">CR513_48094</name>
</gene>
<dbReference type="Proteomes" id="UP000257109">
    <property type="component" value="Unassembled WGS sequence"/>
</dbReference>
<reference evidence="1" key="1">
    <citation type="submission" date="2018-05" db="EMBL/GenBank/DDBJ databases">
        <title>Draft genome of Mucuna pruriens seed.</title>
        <authorList>
            <person name="Nnadi N.E."/>
            <person name="Vos R."/>
            <person name="Hasami M.H."/>
            <person name="Devisetty U.K."/>
            <person name="Aguiy J.C."/>
        </authorList>
    </citation>
    <scope>NUCLEOTIDE SEQUENCE [LARGE SCALE GENOMIC DNA]</scope>
    <source>
        <strain evidence="1">JCA_2017</strain>
    </source>
</reference>
<dbReference type="EMBL" id="QJKJ01010912">
    <property type="protein sequence ID" value="RDX72425.1"/>
    <property type="molecule type" value="Genomic_DNA"/>
</dbReference>
<protein>
    <submittedName>
        <fullName evidence="1">Uncharacterized protein</fullName>
    </submittedName>
</protein>
<comment type="caution">
    <text evidence="1">The sequence shown here is derived from an EMBL/GenBank/DDBJ whole genome shotgun (WGS) entry which is preliminary data.</text>
</comment>
<dbReference type="SUPFAM" id="SSF53098">
    <property type="entry name" value="Ribonuclease H-like"/>
    <property type="match status" value="1"/>
</dbReference>
<feature type="non-terminal residue" evidence="1">
    <location>
        <position position="1"/>
    </location>
</feature>
<dbReference type="InterPro" id="IPR012337">
    <property type="entry name" value="RNaseH-like_sf"/>
</dbReference>
<keyword evidence="2" id="KW-1185">Reference proteome</keyword>
<dbReference type="OrthoDB" id="1750165at2759"/>
<evidence type="ECO:0000313" key="2">
    <source>
        <dbReference type="Proteomes" id="UP000257109"/>
    </source>
</evidence>
<name>A0A371F2C6_MUCPR</name>
<accession>A0A371F2C6</accession>
<evidence type="ECO:0000313" key="1">
    <source>
        <dbReference type="EMBL" id="RDX72425.1"/>
    </source>
</evidence>
<sequence length="154" mass="17079">MSNVIGKRVSQGMYLFEADSHGSNKSADDNLTAVVERKHQHLFNVARVLMFQAKVPMILGGECVVAATYLINRTPSPNLNNASPFIDCCSKRLESTSVGYKQCLPQWRLLNVMGYSAAKLLLLDPNVKVGCINGDCLDDEIRDLFCHWCGDELV</sequence>
<proteinExistence type="predicted"/>
<dbReference type="AlphaFoldDB" id="A0A371F2C6"/>